<dbReference type="Proteomes" id="UP000270924">
    <property type="component" value="Unassembled WGS sequence"/>
</dbReference>
<accession>A0A3P7EEY7</accession>
<protein>
    <submittedName>
        <fullName evidence="1">Uncharacterized protein</fullName>
    </submittedName>
</protein>
<dbReference type="InParanoid" id="A0A3P7EEY7"/>
<proteinExistence type="predicted"/>
<organism evidence="1 2">
    <name type="scientific">Wuchereria bancrofti</name>
    <dbReference type="NCBI Taxonomy" id="6293"/>
    <lineage>
        <taxon>Eukaryota</taxon>
        <taxon>Metazoa</taxon>
        <taxon>Ecdysozoa</taxon>
        <taxon>Nematoda</taxon>
        <taxon>Chromadorea</taxon>
        <taxon>Rhabditida</taxon>
        <taxon>Spirurina</taxon>
        <taxon>Spiruromorpha</taxon>
        <taxon>Filarioidea</taxon>
        <taxon>Onchocercidae</taxon>
        <taxon>Wuchereria</taxon>
    </lineage>
</organism>
<keyword evidence="2" id="KW-1185">Reference proteome</keyword>
<dbReference type="EMBL" id="UYWW01010933">
    <property type="protein sequence ID" value="VDM18236.1"/>
    <property type="molecule type" value="Genomic_DNA"/>
</dbReference>
<name>A0A3P7EEY7_WUCBA</name>
<evidence type="ECO:0000313" key="2">
    <source>
        <dbReference type="Proteomes" id="UP000270924"/>
    </source>
</evidence>
<sequence length="63" mass="7519">MSERHGKYLEENLKNKKCALKKTWNITPEIFPLIGSYTKQKRKSNIRMLKMKSKIKMVLSFCQ</sequence>
<gene>
    <name evidence="1" type="ORF">WBA_LOCUS10046</name>
</gene>
<reference evidence="1 2" key="1">
    <citation type="submission" date="2018-11" db="EMBL/GenBank/DDBJ databases">
        <authorList>
            <consortium name="Pathogen Informatics"/>
        </authorList>
    </citation>
    <scope>NUCLEOTIDE SEQUENCE [LARGE SCALE GENOMIC DNA]</scope>
</reference>
<dbReference type="AlphaFoldDB" id="A0A3P7EEY7"/>
<evidence type="ECO:0000313" key="1">
    <source>
        <dbReference type="EMBL" id="VDM18236.1"/>
    </source>
</evidence>